<dbReference type="InterPro" id="IPR036397">
    <property type="entry name" value="RNaseH_sf"/>
</dbReference>
<dbReference type="Gene3D" id="3.30.70.270">
    <property type="match status" value="1"/>
</dbReference>
<sequence>MIPNIPQIRGRLIYFLQKWKEINSEALILQGVQAIWKSKQSKQRLESMITQQPFTGSQIETTRMESIINQELEAGVIEEIKLNQAKWINRCFLIGNPDGSFRKIVNCRKLNEELVSQHIKMENIQELQDLLTKDCYSTLIDITQAFHHISVVGELKQYLSFQFKQKTYQYIVMPFGISLAPRTFHKILRPMIVNIRCKWNVRILSYVDDIIIIGKDKEVLEKKTYEISNYMSTLGWVISEKKSRITAMQEFEFLGWNFNSLNQQMRITEEKKNKLIKHISKTIHTIRQQEMVTVRQLARLRRKLNFLRAVTPQASFYLMEISKVINQEIKQIWMGSKQDNTLDNPERIGMVERESVKESGNWNKAEMNMSSNLKETTAVYLSLKKFNNQILQNRVKGVLINTDSSKTSYNINRRRSATSLANATQMIIALAENNQYKIIAKHIPGKTNTEADSLSRLSRCGDYALKQEILDNFMKEMNKQITIDAFANRKNRKTQRFYSINKDVYAEARDGLDQSWEGELPLVHPPIMLLGRCFNKINRGNLNTVVVCPIWKAQYWFPLLLEITIQQKDLGMCEDILEIGGKMLARGLKLQPGKLGIFLVKGKISILMLKSSHRPVLLDIETLLLSKHPFNAYYIF</sequence>
<keyword evidence="2" id="KW-0548">Nucleotidyltransferase</keyword>
<dbReference type="InterPro" id="IPR000477">
    <property type="entry name" value="RT_dom"/>
</dbReference>
<dbReference type="PROSITE" id="PS50878">
    <property type="entry name" value="RT_POL"/>
    <property type="match status" value="1"/>
</dbReference>
<dbReference type="GO" id="GO:0003964">
    <property type="term" value="F:RNA-directed DNA polymerase activity"/>
    <property type="evidence" value="ECO:0007669"/>
    <property type="project" value="UniProtKB-KW"/>
</dbReference>
<name>A0A5J4WR31_9EUKA</name>
<dbReference type="InterPro" id="IPR052055">
    <property type="entry name" value="Hepadnavirus_pol/RT"/>
</dbReference>
<gene>
    <name evidence="2" type="ORF">EZS28_007427</name>
</gene>
<dbReference type="AlphaFoldDB" id="A0A5J4WR31"/>
<dbReference type="CDD" id="cd01647">
    <property type="entry name" value="RT_LTR"/>
    <property type="match status" value="1"/>
</dbReference>
<dbReference type="Gene3D" id="3.30.420.10">
    <property type="entry name" value="Ribonuclease H-like superfamily/Ribonuclease H"/>
    <property type="match status" value="1"/>
</dbReference>
<evidence type="ECO:0000313" key="2">
    <source>
        <dbReference type="EMBL" id="KAA6397042.1"/>
    </source>
</evidence>
<dbReference type="Gene3D" id="3.10.10.10">
    <property type="entry name" value="HIV Type 1 Reverse Transcriptase, subunit A, domain 1"/>
    <property type="match status" value="1"/>
</dbReference>
<keyword evidence="2" id="KW-0695">RNA-directed DNA polymerase</keyword>
<dbReference type="InterPro" id="IPR043128">
    <property type="entry name" value="Rev_trsase/Diguanyl_cyclase"/>
</dbReference>
<evidence type="ECO:0000259" key="1">
    <source>
        <dbReference type="PROSITE" id="PS50878"/>
    </source>
</evidence>
<dbReference type="GO" id="GO:0003676">
    <property type="term" value="F:nucleic acid binding"/>
    <property type="evidence" value="ECO:0007669"/>
    <property type="project" value="InterPro"/>
</dbReference>
<dbReference type="EMBL" id="SNRW01001276">
    <property type="protein sequence ID" value="KAA6397042.1"/>
    <property type="molecule type" value="Genomic_DNA"/>
</dbReference>
<dbReference type="PANTHER" id="PTHR33050:SF7">
    <property type="entry name" value="RIBONUCLEASE H"/>
    <property type="match status" value="1"/>
</dbReference>
<proteinExistence type="predicted"/>
<comment type="caution">
    <text evidence="2">The sequence shown here is derived from an EMBL/GenBank/DDBJ whole genome shotgun (WGS) entry which is preliminary data.</text>
</comment>
<organism evidence="2 3">
    <name type="scientific">Streblomastix strix</name>
    <dbReference type="NCBI Taxonomy" id="222440"/>
    <lineage>
        <taxon>Eukaryota</taxon>
        <taxon>Metamonada</taxon>
        <taxon>Preaxostyla</taxon>
        <taxon>Oxymonadida</taxon>
        <taxon>Streblomastigidae</taxon>
        <taxon>Streblomastix</taxon>
    </lineage>
</organism>
<accession>A0A5J4WR31</accession>
<dbReference type="SUPFAM" id="SSF56672">
    <property type="entry name" value="DNA/RNA polymerases"/>
    <property type="match status" value="1"/>
</dbReference>
<evidence type="ECO:0000313" key="3">
    <source>
        <dbReference type="Proteomes" id="UP000324800"/>
    </source>
</evidence>
<dbReference type="Pfam" id="PF00078">
    <property type="entry name" value="RVT_1"/>
    <property type="match status" value="1"/>
</dbReference>
<dbReference type="CDD" id="cd09275">
    <property type="entry name" value="RNase_HI_RT_DIRS1"/>
    <property type="match status" value="1"/>
</dbReference>
<feature type="domain" description="Reverse transcriptase" evidence="1">
    <location>
        <begin position="75"/>
        <end position="258"/>
    </location>
</feature>
<dbReference type="Proteomes" id="UP000324800">
    <property type="component" value="Unassembled WGS sequence"/>
</dbReference>
<keyword evidence="2" id="KW-0808">Transferase</keyword>
<dbReference type="OrthoDB" id="1701144at2759"/>
<dbReference type="PANTHER" id="PTHR33050">
    <property type="entry name" value="REVERSE TRANSCRIPTASE DOMAIN-CONTAINING PROTEIN"/>
    <property type="match status" value="1"/>
</dbReference>
<reference evidence="2 3" key="1">
    <citation type="submission" date="2019-03" db="EMBL/GenBank/DDBJ databases">
        <title>Single cell metagenomics reveals metabolic interactions within the superorganism composed of flagellate Streblomastix strix and complex community of Bacteroidetes bacteria on its surface.</title>
        <authorList>
            <person name="Treitli S.C."/>
            <person name="Kolisko M."/>
            <person name="Husnik F."/>
            <person name="Keeling P."/>
            <person name="Hampl V."/>
        </authorList>
    </citation>
    <scope>NUCLEOTIDE SEQUENCE [LARGE SCALE GENOMIC DNA]</scope>
    <source>
        <strain evidence="2">ST1C</strain>
    </source>
</reference>
<dbReference type="InterPro" id="IPR043502">
    <property type="entry name" value="DNA/RNA_pol_sf"/>
</dbReference>
<protein>
    <submittedName>
        <fullName evidence="2">Putative reverse transcriptase</fullName>
    </submittedName>
</protein>